<dbReference type="AlphaFoldDB" id="A0A9N9DHD5"/>
<protein>
    <submittedName>
        <fullName evidence="1">6013_t:CDS:1</fullName>
    </submittedName>
</protein>
<comment type="caution">
    <text evidence="1">The sequence shown here is derived from an EMBL/GenBank/DDBJ whole genome shotgun (WGS) entry which is preliminary data.</text>
</comment>
<reference evidence="1" key="1">
    <citation type="submission" date="2021-06" db="EMBL/GenBank/DDBJ databases">
        <authorList>
            <person name="Kallberg Y."/>
            <person name="Tangrot J."/>
            <person name="Rosling A."/>
        </authorList>
    </citation>
    <scope>NUCLEOTIDE SEQUENCE</scope>
    <source>
        <strain evidence="1">MT106</strain>
    </source>
</reference>
<name>A0A9N9DHD5_9GLOM</name>
<organism evidence="1 2">
    <name type="scientific">Ambispora gerdemannii</name>
    <dbReference type="NCBI Taxonomy" id="144530"/>
    <lineage>
        <taxon>Eukaryota</taxon>
        <taxon>Fungi</taxon>
        <taxon>Fungi incertae sedis</taxon>
        <taxon>Mucoromycota</taxon>
        <taxon>Glomeromycotina</taxon>
        <taxon>Glomeromycetes</taxon>
        <taxon>Archaeosporales</taxon>
        <taxon>Ambisporaceae</taxon>
        <taxon>Ambispora</taxon>
    </lineage>
</organism>
<proteinExistence type="predicted"/>
<gene>
    <name evidence="1" type="ORF">AGERDE_LOCUS10763</name>
</gene>
<dbReference type="EMBL" id="CAJVPL010003660">
    <property type="protein sequence ID" value="CAG8636364.1"/>
    <property type="molecule type" value="Genomic_DNA"/>
</dbReference>
<evidence type="ECO:0000313" key="2">
    <source>
        <dbReference type="Proteomes" id="UP000789831"/>
    </source>
</evidence>
<accession>A0A9N9DHD5</accession>
<dbReference type="Proteomes" id="UP000789831">
    <property type="component" value="Unassembled WGS sequence"/>
</dbReference>
<feature type="non-terminal residue" evidence="1">
    <location>
        <position position="190"/>
    </location>
</feature>
<evidence type="ECO:0000313" key="1">
    <source>
        <dbReference type="EMBL" id="CAG8636364.1"/>
    </source>
</evidence>
<dbReference type="OrthoDB" id="2437824at2759"/>
<keyword evidence="2" id="KW-1185">Reference proteome</keyword>
<sequence length="190" mass="22262">REETVTQAKKILMRNLKRTSPFEADLVKFDEAYLELDPNHMWTLKSGRKVEEVVYEKLLPRKLRKSKTQMLTSGINEKIRKIIYEPFIPDESWYEMNVWSHLVDPAFHDLNIDLVRGEGMSCVSSDRKNLTRTINDRKKIGRKGDKDRLEFGAIEAGRKWEEQCGTKYMTDSLKLYVNVEGHDGTARFCM</sequence>